<keyword evidence="2" id="KW-1185">Reference proteome</keyword>
<comment type="caution">
    <text evidence="1">The sequence shown here is derived from an EMBL/GenBank/DDBJ whole genome shotgun (WGS) entry which is preliminary data.</text>
</comment>
<dbReference type="Proteomes" id="UP000694044">
    <property type="component" value="Unassembled WGS sequence"/>
</dbReference>
<evidence type="ECO:0000313" key="2">
    <source>
        <dbReference type="Proteomes" id="UP000694044"/>
    </source>
</evidence>
<protein>
    <submittedName>
        <fullName evidence="1">Uncharacterized protein</fullName>
    </submittedName>
</protein>
<reference evidence="1" key="1">
    <citation type="submission" date="2021-02" db="EMBL/GenBank/DDBJ databases">
        <authorList>
            <person name="Palmer J.M."/>
        </authorList>
    </citation>
    <scope>NUCLEOTIDE SEQUENCE</scope>
    <source>
        <strain evidence="1">SCRP734</strain>
    </source>
</reference>
<dbReference type="EMBL" id="JAGDFM010000547">
    <property type="protein sequence ID" value="KAG7377300.1"/>
    <property type="molecule type" value="Genomic_DNA"/>
</dbReference>
<accession>A0A8T1VAK3</accession>
<proteinExistence type="predicted"/>
<organism evidence="1 2">
    <name type="scientific">Phytophthora pseudosyringae</name>
    <dbReference type="NCBI Taxonomy" id="221518"/>
    <lineage>
        <taxon>Eukaryota</taxon>
        <taxon>Sar</taxon>
        <taxon>Stramenopiles</taxon>
        <taxon>Oomycota</taxon>
        <taxon>Peronosporomycetes</taxon>
        <taxon>Peronosporales</taxon>
        <taxon>Peronosporaceae</taxon>
        <taxon>Phytophthora</taxon>
    </lineage>
</organism>
<gene>
    <name evidence="1" type="ORF">PHYPSEUDO_011871</name>
</gene>
<dbReference type="AlphaFoldDB" id="A0A8T1VAK3"/>
<evidence type="ECO:0000313" key="1">
    <source>
        <dbReference type="EMBL" id="KAG7377300.1"/>
    </source>
</evidence>
<sequence>MTPTIVPTLMKLEDVATAASLGSDRDLKDSAAALQYPLVSEMLLPGLRTMVLSVPPSRTSSRALLVRHVELVRRAIQVERRVIREHHRLAALERPLLAVQHLARADLRDLGVVLHGVQIERGLGLGVHAVARAQVGDAQQHLVVLGVREVDEHDAQTLVRQLLQPDRLLRHWVDGGHGLGEEGEAIGYVVVVVAFLTSPPA</sequence>
<name>A0A8T1VAK3_9STRA</name>